<dbReference type="PIRSF" id="PIRSF003073">
    <property type="entry name" value="DNAC_TnpB_IstB"/>
    <property type="match status" value="1"/>
</dbReference>
<dbReference type="Pfam" id="PF01695">
    <property type="entry name" value="IstB_IS21"/>
    <property type="match status" value="1"/>
</dbReference>
<dbReference type="InterPro" id="IPR028350">
    <property type="entry name" value="DNAC/IstB-like"/>
</dbReference>
<dbReference type="AlphaFoldDB" id="A0A1F2PD04"/>
<evidence type="ECO:0000313" key="4">
    <source>
        <dbReference type="EMBL" id="OFV68904.1"/>
    </source>
</evidence>
<name>A0A1F2PD04_9FIRM</name>
<keyword evidence="2" id="KW-0067">ATP-binding</keyword>
<reference evidence="4 5" key="1">
    <citation type="submission" date="2015-09" db="EMBL/GenBank/DDBJ databases">
        <title>Genome sequence of Acetobacterium wieringae DSM 1911.</title>
        <authorList>
            <person name="Poehlein A."/>
            <person name="Bengelsdorf F.R."/>
            <person name="Schiel-Bengelsdorf B."/>
            <person name="Duerre P."/>
            <person name="Daniel R."/>
        </authorList>
    </citation>
    <scope>NUCLEOTIDE SEQUENCE [LARGE SCALE GENOMIC DNA]</scope>
    <source>
        <strain evidence="4 5">DSM 1911</strain>
    </source>
</reference>
<dbReference type="OrthoDB" id="9776217at2"/>
<evidence type="ECO:0000256" key="2">
    <source>
        <dbReference type="ARBA" id="ARBA00022840"/>
    </source>
</evidence>
<dbReference type="NCBIfam" id="NF038214">
    <property type="entry name" value="IS21_help_AAA"/>
    <property type="match status" value="1"/>
</dbReference>
<dbReference type="EMBL" id="LKEU01000052">
    <property type="protein sequence ID" value="OFV68904.1"/>
    <property type="molecule type" value="Genomic_DNA"/>
</dbReference>
<dbReference type="InterPro" id="IPR047661">
    <property type="entry name" value="IstB"/>
</dbReference>
<gene>
    <name evidence="4" type="ORF">ACWI_36320</name>
</gene>
<proteinExistence type="predicted"/>
<dbReference type="GO" id="GO:0005524">
    <property type="term" value="F:ATP binding"/>
    <property type="evidence" value="ECO:0007669"/>
    <property type="project" value="UniProtKB-KW"/>
</dbReference>
<dbReference type="SUPFAM" id="SSF52540">
    <property type="entry name" value="P-loop containing nucleoside triphosphate hydrolases"/>
    <property type="match status" value="1"/>
</dbReference>
<dbReference type="Gene3D" id="3.40.50.300">
    <property type="entry name" value="P-loop containing nucleotide triphosphate hydrolases"/>
    <property type="match status" value="1"/>
</dbReference>
<evidence type="ECO:0000313" key="5">
    <source>
        <dbReference type="Proteomes" id="UP000176244"/>
    </source>
</evidence>
<dbReference type="RefSeq" id="WP_070372859.1">
    <property type="nucleotide sequence ID" value="NZ_LKEU01000052.1"/>
</dbReference>
<comment type="caution">
    <text evidence="4">The sequence shown here is derived from an EMBL/GenBank/DDBJ whole genome shotgun (WGS) entry which is preliminary data.</text>
</comment>
<dbReference type="STRING" id="52694.ACWI_36320"/>
<organism evidence="4 5">
    <name type="scientific">Acetobacterium wieringae</name>
    <dbReference type="NCBI Taxonomy" id="52694"/>
    <lineage>
        <taxon>Bacteria</taxon>
        <taxon>Bacillati</taxon>
        <taxon>Bacillota</taxon>
        <taxon>Clostridia</taxon>
        <taxon>Eubacteriales</taxon>
        <taxon>Eubacteriaceae</taxon>
        <taxon>Acetobacterium</taxon>
    </lineage>
</organism>
<protein>
    <submittedName>
        <fullName evidence="4">Transposase/IS protein</fullName>
    </submittedName>
</protein>
<dbReference type="Proteomes" id="UP000176244">
    <property type="component" value="Unassembled WGS sequence"/>
</dbReference>
<feature type="domain" description="IstB-like ATP-binding" evidence="3">
    <location>
        <begin position="10"/>
        <end position="234"/>
    </location>
</feature>
<dbReference type="InterPro" id="IPR027417">
    <property type="entry name" value="P-loop_NTPase"/>
</dbReference>
<sequence length="255" mass="29449">MTNEATLNKLIEMHLSTMADAFRLQLNDPSMADIPLEDRFGLMVDREYTSRKNNRLQRLIKKAGFDQSQANVHDINYQAGRKLNKKLIERLSTCEYIREAHNIIIAGATGTGKSYIACALGMEACKHYYATKYIRLPELLAELAVARGEGKFKEAIRHYQKYTLLILEEWLLIKLTETEARDLLEIIHARHKKVSTIFCSQFAPLVWYTKFPEATVADAILDRIVHDSHSIEIQYIDKEHDRSMREIYGIDSKNT</sequence>
<dbReference type="PANTHER" id="PTHR30050">
    <property type="entry name" value="CHROMOSOMAL REPLICATION INITIATOR PROTEIN DNAA"/>
    <property type="match status" value="1"/>
</dbReference>
<evidence type="ECO:0000259" key="3">
    <source>
        <dbReference type="Pfam" id="PF01695"/>
    </source>
</evidence>
<accession>A0A1F2PD04</accession>
<dbReference type="GO" id="GO:0006260">
    <property type="term" value="P:DNA replication"/>
    <property type="evidence" value="ECO:0007669"/>
    <property type="project" value="TreeGrafter"/>
</dbReference>
<dbReference type="PANTHER" id="PTHR30050:SF4">
    <property type="entry name" value="ATP-BINDING PROTEIN RV3427C IN INSERTION SEQUENCE-RELATED"/>
    <property type="match status" value="1"/>
</dbReference>
<keyword evidence="1" id="KW-0547">Nucleotide-binding</keyword>
<evidence type="ECO:0000256" key="1">
    <source>
        <dbReference type="ARBA" id="ARBA00022741"/>
    </source>
</evidence>
<dbReference type="InterPro" id="IPR002611">
    <property type="entry name" value="IstB_ATP-bd"/>
</dbReference>